<evidence type="ECO:0000313" key="2">
    <source>
        <dbReference type="Proteomes" id="UP000289738"/>
    </source>
</evidence>
<gene>
    <name evidence="1" type="ORF">Ahy_B05g076991</name>
</gene>
<proteinExistence type="predicted"/>
<keyword evidence="2" id="KW-1185">Reference proteome</keyword>
<dbReference type="STRING" id="3818.A0A444Z4B7"/>
<organism evidence="1 2">
    <name type="scientific">Arachis hypogaea</name>
    <name type="common">Peanut</name>
    <dbReference type="NCBI Taxonomy" id="3818"/>
    <lineage>
        <taxon>Eukaryota</taxon>
        <taxon>Viridiplantae</taxon>
        <taxon>Streptophyta</taxon>
        <taxon>Embryophyta</taxon>
        <taxon>Tracheophyta</taxon>
        <taxon>Spermatophyta</taxon>
        <taxon>Magnoliopsida</taxon>
        <taxon>eudicotyledons</taxon>
        <taxon>Gunneridae</taxon>
        <taxon>Pentapetalae</taxon>
        <taxon>rosids</taxon>
        <taxon>fabids</taxon>
        <taxon>Fabales</taxon>
        <taxon>Fabaceae</taxon>
        <taxon>Papilionoideae</taxon>
        <taxon>50 kb inversion clade</taxon>
        <taxon>dalbergioids sensu lato</taxon>
        <taxon>Dalbergieae</taxon>
        <taxon>Pterocarpus clade</taxon>
        <taxon>Arachis</taxon>
    </lineage>
</organism>
<dbReference type="InterPro" id="IPR039343">
    <property type="entry name" value="NDX1-like"/>
</dbReference>
<comment type="caution">
    <text evidence="1">The sequence shown here is derived from an EMBL/GenBank/DDBJ whole genome shotgun (WGS) entry which is preliminary data.</text>
</comment>
<dbReference type="Proteomes" id="UP000289738">
    <property type="component" value="Chromosome B05"/>
</dbReference>
<dbReference type="PANTHER" id="PTHR35467:SF2">
    <property type="entry name" value="PROTEIN NEOXANTHIN-DEFICIENT 1"/>
    <property type="match status" value="1"/>
</dbReference>
<evidence type="ECO:0000313" key="1">
    <source>
        <dbReference type="EMBL" id="RYR09022.1"/>
    </source>
</evidence>
<sequence>MDKSFDRDSPTLNSHRHSHQWQPWKSLDLRRHQHRPRCAVSLPSALSLVASALASNSVSVISLSLSPRRLLVVYTPASSFCRSTAIFLLWPPLPSLSFMFGQNENGNGRKRREGRCFSVCVAVAPHSSTLNDFRSECFPLLILKKDDFVCSLSNGSCKLFELYGNETKMKLLAKELAPLQNIVLMDLNLPPDGHIRIMEWPSMNNILDEPRAHKSVRDMDFSFFFFFGGCFFHRKPVPESILVGYARRKNVQKAIIESILRTLFYSHQSIPIIKVFSVECEKARRYIPREFKLAEAFGNTLGGFFLASYEDSPAGVFDETMEASLESQSYLDVPATQMPNLACSF</sequence>
<protein>
    <submittedName>
        <fullName evidence="1">Uncharacterized protein</fullName>
    </submittedName>
</protein>
<dbReference type="AlphaFoldDB" id="A0A444Z4B7"/>
<name>A0A444Z4B7_ARAHY</name>
<reference evidence="1 2" key="1">
    <citation type="submission" date="2019-01" db="EMBL/GenBank/DDBJ databases">
        <title>Sequencing of cultivated peanut Arachis hypogaea provides insights into genome evolution and oil improvement.</title>
        <authorList>
            <person name="Chen X."/>
        </authorList>
    </citation>
    <scope>NUCLEOTIDE SEQUENCE [LARGE SCALE GENOMIC DNA]</scope>
    <source>
        <strain evidence="2">cv. Fuhuasheng</strain>
        <tissue evidence="1">Leaves</tissue>
    </source>
</reference>
<accession>A0A444Z4B7</accession>
<dbReference type="PANTHER" id="PTHR35467">
    <property type="match status" value="1"/>
</dbReference>
<dbReference type="EMBL" id="SDMP01000015">
    <property type="protein sequence ID" value="RYR09022.1"/>
    <property type="molecule type" value="Genomic_DNA"/>
</dbReference>